<proteinExistence type="predicted"/>
<comment type="caution">
    <text evidence="1">The sequence shown here is derived from an EMBL/GenBank/DDBJ whole genome shotgun (WGS) entry which is preliminary data.</text>
</comment>
<evidence type="ECO:0000313" key="1">
    <source>
        <dbReference type="EMBL" id="MFD0889435.1"/>
    </source>
</evidence>
<protein>
    <submittedName>
        <fullName evidence="1">Uncharacterized protein</fullName>
    </submittedName>
</protein>
<reference evidence="2" key="1">
    <citation type="journal article" date="2019" name="Int. J. Syst. Evol. Microbiol.">
        <title>The Global Catalogue of Microorganisms (GCM) 10K type strain sequencing project: providing services to taxonomists for standard genome sequencing and annotation.</title>
        <authorList>
            <consortium name="The Broad Institute Genomics Platform"/>
            <consortium name="The Broad Institute Genome Sequencing Center for Infectious Disease"/>
            <person name="Wu L."/>
            <person name="Ma J."/>
        </authorList>
    </citation>
    <scope>NUCLEOTIDE SEQUENCE [LARGE SCALE GENOMIC DNA]</scope>
    <source>
        <strain evidence="2">CCUG 62974</strain>
    </source>
</reference>
<dbReference type="EMBL" id="JBHTHX010001834">
    <property type="protein sequence ID" value="MFD0889435.1"/>
    <property type="molecule type" value="Genomic_DNA"/>
</dbReference>
<organism evidence="1 2">
    <name type="scientific">Streptosporangium algeriense</name>
    <dbReference type="NCBI Taxonomy" id="1682748"/>
    <lineage>
        <taxon>Bacteria</taxon>
        <taxon>Bacillati</taxon>
        <taxon>Actinomycetota</taxon>
        <taxon>Actinomycetes</taxon>
        <taxon>Streptosporangiales</taxon>
        <taxon>Streptosporangiaceae</taxon>
        <taxon>Streptosporangium</taxon>
    </lineage>
</organism>
<gene>
    <name evidence="1" type="ORF">ACFQ08_33285</name>
</gene>
<dbReference type="Proteomes" id="UP001597024">
    <property type="component" value="Unassembled WGS sequence"/>
</dbReference>
<name>A0ABW3E032_9ACTN</name>
<evidence type="ECO:0000313" key="2">
    <source>
        <dbReference type="Proteomes" id="UP001597024"/>
    </source>
</evidence>
<sequence>GAVLLGAVEAIGGRVGYSPEAMDPVDSSRNVAAVRSALPEDDFHRARVVGAGLSRDDVTAVARELLGDALEDHGTRVVSSGPR</sequence>
<keyword evidence="2" id="KW-1185">Reference proteome</keyword>
<accession>A0ABW3E032</accession>
<feature type="non-terminal residue" evidence="1">
    <location>
        <position position="1"/>
    </location>
</feature>